<feature type="compositionally biased region" description="Polar residues" evidence="1">
    <location>
        <begin position="407"/>
        <end position="416"/>
    </location>
</feature>
<keyword evidence="3" id="KW-1185">Reference proteome</keyword>
<feature type="compositionally biased region" description="Acidic residues" evidence="1">
    <location>
        <begin position="537"/>
        <end position="548"/>
    </location>
</feature>
<protein>
    <submittedName>
        <fullName evidence="2">Oidioi.mRNA.OKI2018_I69.chr2.g5789.t1.cds</fullName>
    </submittedName>
</protein>
<evidence type="ECO:0000313" key="2">
    <source>
        <dbReference type="EMBL" id="CAG5111485.1"/>
    </source>
</evidence>
<feature type="compositionally biased region" description="Polar residues" evidence="1">
    <location>
        <begin position="471"/>
        <end position="491"/>
    </location>
</feature>
<feature type="compositionally biased region" description="Basic and acidic residues" evidence="1">
    <location>
        <begin position="310"/>
        <end position="320"/>
    </location>
</feature>
<feature type="compositionally biased region" description="Polar residues" evidence="1">
    <location>
        <begin position="161"/>
        <end position="176"/>
    </location>
</feature>
<organism evidence="2 3">
    <name type="scientific">Oikopleura dioica</name>
    <name type="common">Tunicate</name>
    <dbReference type="NCBI Taxonomy" id="34765"/>
    <lineage>
        <taxon>Eukaryota</taxon>
        <taxon>Metazoa</taxon>
        <taxon>Chordata</taxon>
        <taxon>Tunicata</taxon>
        <taxon>Appendicularia</taxon>
        <taxon>Copelata</taxon>
        <taxon>Oikopleuridae</taxon>
        <taxon>Oikopleura</taxon>
    </lineage>
</organism>
<feature type="compositionally biased region" description="Basic residues" evidence="1">
    <location>
        <begin position="458"/>
        <end position="470"/>
    </location>
</feature>
<name>A0ABN7T0W4_OIKDI</name>
<accession>A0ABN7T0W4</accession>
<dbReference type="EMBL" id="OU015567">
    <property type="protein sequence ID" value="CAG5111485.1"/>
    <property type="molecule type" value="Genomic_DNA"/>
</dbReference>
<evidence type="ECO:0000313" key="3">
    <source>
        <dbReference type="Proteomes" id="UP001158576"/>
    </source>
</evidence>
<reference evidence="2 3" key="1">
    <citation type="submission" date="2021-04" db="EMBL/GenBank/DDBJ databases">
        <authorList>
            <person name="Bliznina A."/>
        </authorList>
    </citation>
    <scope>NUCLEOTIDE SEQUENCE [LARGE SCALE GENOMIC DNA]</scope>
</reference>
<sequence>MPALEAIPEPELPVASSNDVHHFDSTVDRLDTIRNKRKRTPKKPEKSSTNDTVVRVVPKLTWSSLDSTDDDDDGASVSGIPRANKSVNLFPRGVTSTSDSSETSDFDDDVPTISLLKNVLSSTGRPSKDPEIITDSTKNKPEMITTKSPVVRVELPEEYRPSSSVESKGTKTSPTVTAVVDENLPVENASPSGPEEPTVPDDETITSETPSVPDFDDVPMIRLNESMQQERKSTPKKTKINKTKTIADIFNETFERLERFRPSSPDESIASSRGRRSLPKTNLKVDTQTGDETNTDDFFDSPSDYQPTSDSEKDDKRKNSTDSSASEEEHQSIIEKPKKKSPELVPAIGQEIQSPRKPTTARSVENRRPVISRPKKNSPKTNDRSKSTRTPKRPKTITKKQIKKNSLLDTSTQSTKWKSKEYISSSSSDSDGDQLPVIPRLKKKSPNHKAIDQTKLARTPKKTVQRKAKKNTSLDTSTQSTIPKSKEYISTSSESEEDQQSFAEKLKKKSSKLVHPPKSTTTPTKESSKSPQKAISDEDSTTEVPDENSETRSMPDLENVSNSVVPDPVFSSALVPVRKKSIPELDELSETISTDDETVLPPAKKLKRSIKTREKNKSHEYESDDTGEELFIETESLAPDDDLFEIGKEKSVFDEISSSETDSDVEEVYEPEGRKKAGERRKFSSLQKMKEKYLEEIVGWLPWKRNTVSILIETIRDKLLKREFDGIDEILKALVIRIGSPSRVAIGNRVHVSSLAVLTPIIFSQLPEQLPESVIRQFEPEDQKAFLSYLNKSVVKRTECEMEPIIQNLIKLTLENEEHIENQIKILSDTIHDINKVFSSQTKSRRSVGNNKENHQPKVDHLLLCLLFQFEYMQVKGSREAQVLAEKIVSKIERSASHQRVGIQALGSIMKGLKEIGIENQTIDKWNAIVVETSYSGAGEDELQRMQMEELKKEFANNKISEAGFQLAKMLKRGGQPIEATKTLIEYVSYNRVKCDLSVQIWEFLRSLLEEKEALEWFKEVRGLGSPQSFRKMFLKLSIDNPVEVAEVKRNIREMCI</sequence>
<feature type="compositionally biased region" description="Low complexity" evidence="1">
    <location>
        <begin position="1"/>
        <end position="13"/>
    </location>
</feature>
<feature type="compositionally biased region" description="Basic and acidic residues" evidence="1">
    <location>
        <begin position="327"/>
        <end position="342"/>
    </location>
</feature>
<evidence type="ECO:0000256" key="1">
    <source>
        <dbReference type="SAM" id="MobiDB-lite"/>
    </source>
</evidence>
<feature type="region of interest" description="Disordered" evidence="1">
    <location>
        <begin position="1"/>
        <end position="567"/>
    </location>
</feature>
<feature type="compositionally biased region" description="Basic and acidic residues" evidence="1">
    <location>
        <begin position="19"/>
        <end position="34"/>
    </location>
</feature>
<feature type="compositionally biased region" description="Basic and acidic residues" evidence="1">
    <location>
        <begin position="126"/>
        <end position="141"/>
    </location>
</feature>
<proteinExistence type="predicted"/>
<feature type="compositionally biased region" description="Basic residues" evidence="1">
    <location>
        <begin position="387"/>
        <end position="403"/>
    </location>
</feature>
<dbReference type="Proteomes" id="UP001158576">
    <property type="component" value="Chromosome 2"/>
</dbReference>
<feature type="compositionally biased region" description="Low complexity" evidence="1">
    <location>
        <begin position="516"/>
        <end position="533"/>
    </location>
</feature>
<gene>
    <name evidence="2" type="ORF">OKIOD_LOCUS14554</name>
</gene>
<feature type="compositionally biased region" description="Polar residues" evidence="1">
    <location>
        <begin position="351"/>
        <end position="363"/>
    </location>
</feature>